<organism evidence="2 3">
    <name type="scientific">Tupaia chinensis</name>
    <name type="common">Chinese tree shrew</name>
    <name type="synonym">Tupaia belangeri chinensis</name>
    <dbReference type="NCBI Taxonomy" id="246437"/>
    <lineage>
        <taxon>Eukaryota</taxon>
        <taxon>Metazoa</taxon>
        <taxon>Chordata</taxon>
        <taxon>Craniata</taxon>
        <taxon>Vertebrata</taxon>
        <taxon>Euteleostomi</taxon>
        <taxon>Mammalia</taxon>
        <taxon>Eutheria</taxon>
        <taxon>Euarchontoglires</taxon>
        <taxon>Scandentia</taxon>
        <taxon>Tupaiidae</taxon>
        <taxon>Tupaia</taxon>
    </lineage>
</organism>
<reference evidence="3" key="1">
    <citation type="submission" date="2012-07" db="EMBL/GenBank/DDBJ databases">
        <title>Genome of the Chinese tree shrew, a rising model animal genetically related to primates.</title>
        <authorList>
            <person name="Zhang G."/>
            <person name="Fan Y."/>
            <person name="Yao Y."/>
            <person name="Huang Z."/>
        </authorList>
    </citation>
    <scope>NUCLEOTIDE SEQUENCE [LARGE SCALE GENOMIC DNA]</scope>
</reference>
<name>L9JAJ0_TUPCH</name>
<evidence type="ECO:0000313" key="2">
    <source>
        <dbReference type="EMBL" id="ELW47600.1"/>
    </source>
</evidence>
<evidence type="ECO:0000256" key="1">
    <source>
        <dbReference type="SAM" id="MobiDB-lite"/>
    </source>
</evidence>
<dbReference type="Proteomes" id="UP000011518">
    <property type="component" value="Unassembled WGS sequence"/>
</dbReference>
<sequence>MSCTVKWTALQIPDVSPTGKYTTLLPLTTILIISGIKEIIEDYALPETAEMQAERQLLNMSGKIECEGPNRHFDTFTGTLYLSGKSCPGFVEDIRVTCRTLTNQKHTHVGPLVALGHPFFHLLLHFLLDLLGKFPSRNDNSFISSCGEMKRMVAKAAALHGPEPLGGQHGQQRTHSHGPCRCPSEELTKRF</sequence>
<reference evidence="3" key="2">
    <citation type="journal article" date="2013" name="Nat. Commun.">
        <title>Genome of the Chinese tree shrew.</title>
        <authorList>
            <person name="Fan Y."/>
            <person name="Huang Z.Y."/>
            <person name="Cao C.C."/>
            <person name="Chen C.S."/>
            <person name="Chen Y.X."/>
            <person name="Fan D.D."/>
            <person name="He J."/>
            <person name="Hou H.L."/>
            <person name="Hu L."/>
            <person name="Hu X.T."/>
            <person name="Jiang X.T."/>
            <person name="Lai R."/>
            <person name="Lang Y.S."/>
            <person name="Liang B."/>
            <person name="Liao S.G."/>
            <person name="Mu D."/>
            <person name="Ma Y.Y."/>
            <person name="Niu Y.Y."/>
            <person name="Sun X.Q."/>
            <person name="Xia J.Q."/>
            <person name="Xiao J."/>
            <person name="Xiong Z.Q."/>
            <person name="Xu L."/>
            <person name="Yang L."/>
            <person name="Zhang Y."/>
            <person name="Zhao W."/>
            <person name="Zhao X.D."/>
            <person name="Zheng Y.T."/>
            <person name="Zhou J.M."/>
            <person name="Zhu Y.B."/>
            <person name="Zhang G.J."/>
            <person name="Wang J."/>
            <person name="Yao Y.G."/>
        </authorList>
    </citation>
    <scope>NUCLEOTIDE SEQUENCE [LARGE SCALE GENOMIC DNA]</scope>
</reference>
<dbReference type="EMBL" id="KB321101">
    <property type="protein sequence ID" value="ELW47600.1"/>
    <property type="molecule type" value="Genomic_DNA"/>
</dbReference>
<accession>L9JAJ0</accession>
<dbReference type="STRING" id="246437.L9JAJ0"/>
<protein>
    <submittedName>
        <fullName evidence="2">Putative phospholipid-transporting ATPase IB</fullName>
    </submittedName>
</protein>
<evidence type="ECO:0000313" key="3">
    <source>
        <dbReference type="Proteomes" id="UP000011518"/>
    </source>
</evidence>
<gene>
    <name evidence="2" type="ORF">TREES_T100012367</name>
</gene>
<feature type="region of interest" description="Disordered" evidence="1">
    <location>
        <begin position="160"/>
        <end position="191"/>
    </location>
</feature>
<proteinExistence type="predicted"/>
<dbReference type="InParanoid" id="L9JAJ0"/>
<dbReference type="AlphaFoldDB" id="L9JAJ0"/>
<keyword evidence="3" id="KW-1185">Reference proteome</keyword>